<dbReference type="Proteomes" id="UP000250321">
    <property type="component" value="Unassembled WGS sequence"/>
</dbReference>
<evidence type="ECO:0000313" key="5">
    <source>
        <dbReference type="Proteomes" id="UP000250321"/>
    </source>
</evidence>
<dbReference type="EMBL" id="PJQY01003830">
    <property type="protein sequence ID" value="PQM34125.1"/>
    <property type="molecule type" value="Genomic_DNA"/>
</dbReference>
<dbReference type="GO" id="GO:0080030">
    <property type="term" value="F:methyl indole-3-acetate esterase activity"/>
    <property type="evidence" value="ECO:0007669"/>
    <property type="project" value="TreeGrafter"/>
</dbReference>
<dbReference type="PANTHER" id="PTHR10992">
    <property type="entry name" value="METHYLESTERASE FAMILY MEMBER"/>
    <property type="match status" value="1"/>
</dbReference>
<feature type="signal peptide" evidence="2">
    <location>
        <begin position="1"/>
        <end position="24"/>
    </location>
</feature>
<reference evidence="4 5" key="1">
    <citation type="submission" date="2018-02" db="EMBL/GenBank/DDBJ databases">
        <title>Draft genome of wild Prunus yedoensis var. nudiflora.</title>
        <authorList>
            <person name="Baek S."/>
            <person name="Kim J.-H."/>
            <person name="Choi K."/>
            <person name="Kim G.-B."/>
            <person name="Cho A."/>
            <person name="Jang H."/>
            <person name="Shin C.-H."/>
            <person name="Yu H.-J."/>
            <person name="Mun J.-H."/>
        </authorList>
    </citation>
    <scope>NUCLEOTIDE SEQUENCE [LARGE SCALE GENOMIC DNA]</scope>
    <source>
        <strain evidence="5">cv. Jeju island</strain>
        <tissue evidence="4">Leaf</tissue>
    </source>
</reference>
<comment type="caution">
    <text evidence="4">The sequence shown here is derived from an EMBL/GenBank/DDBJ whole genome shotgun (WGS) entry which is preliminary data.</text>
</comment>
<dbReference type="InterPro" id="IPR029058">
    <property type="entry name" value="AB_hydrolase_fold"/>
</dbReference>
<gene>
    <name evidence="4" type="ORF">Pyn_12824</name>
</gene>
<feature type="domain" description="AB hydrolase-1" evidence="3">
    <location>
        <begin position="31"/>
        <end position="159"/>
    </location>
</feature>
<keyword evidence="1" id="KW-0472">Membrane</keyword>
<dbReference type="OrthoDB" id="408373at2759"/>
<dbReference type="InterPro" id="IPR045889">
    <property type="entry name" value="MES/HNL"/>
</dbReference>
<evidence type="ECO:0000259" key="3">
    <source>
        <dbReference type="Pfam" id="PF00561"/>
    </source>
</evidence>
<evidence type="ECO:0000256" key="1">
    <source>
        <dbReference type="SAM" id="Phobius"/>
    </source>
</evidence>
<keyword evidence="1" id="KW-1133">Transmembrane helix</keyword>
<dbReference type="GO" id="GO:0080032">
    <property type="term" value="F:methyl jasmonate esterase activity"/>
    <property type="evidence" value="ECO:0007669"/>
    <property type="project" value="TreeGrafter"/>
</dbReference>
<keyword evidence="1" id="KW-0812">Transmembrane</keyword>
<dbReference type="AlphaFoldDB" id="A0A314U9N1"/>
<evidence type="ECO:0000313" key="4">
    <source>
        <dbReference type="EMBL" id="PQM34125.1"/>
    </source>
</evidence>
<accession>A0A314U9N1</accession>
<dbReference type="STRING" id="2094558.A0A314U9N1"/>
<dbReference type="GO" id="GO:0009694">
    <property type="term" value="P:jasmonic acid metabolic process"/>
    <property type="evidence" value="ECO:0007669"/>
    <property type="project" value="TreeGrafter"/>
</dbReference>
<evidence type="ECO:0000256" key="2">
    <source>
        <dbReference type="SAM" id="SignalP"/>
    </source>
</evidence>
<organism evidence="4 5">
    <name type="scientific">Prunus yedoensis var. nudiflora</name>
    <dbReference type="NCBI Taxonomy" id="2094558"/>
    <lineage>
        <taxon>Eukaryota</taxon>
        <taxon>Viridiplantae</taxon>
        <taxon>Streptophyta</taxon>
        <taxon>Embryophyta</taxon>
        <taxon>Tracheophyta</taxon>
        <taxon>Spermatophyta</taxon>
        <taxon>Magnoliopsida</taxon>
        <taxon>eudicotyledons</taxon>
        <taxon>Gunneridae</taxon>
        <taxon>Pentapetalae</taxon>
        <taxon>rosids</taxon>
        <taxon>fabids</taxon>
        <taxon>Rosales</taxon>
        <taxon>Rosaceae</taxon>
        <taxon>Amygdaloideae</taxon>
        <taxon>Amygdaleae</taxon>
        <taxon>Prunus</taxon>
    </lineage>
</organism>
<dbReference type="SUPFAM" id="SSF53474">
    <property type="entry name" value="alpha/beta-Hydrolases"/>
    <property type="match status" value="1"/>
</dbReference>
<keyword evidence="5" id="KW-1185">Reference proteome</keyword>
<keyword evidence="2" id="KW-0732">Signal</keyword>
<feature type="transmembrane region" description="Helical" evidence="1">
    <location>
        <begin position="119"/>
        <end position="140"/>
    </location>
</feature>
<proteinExistence type="predicted"/>
<dbReference type="GO" id="GO:0009696">
    <property type="term" value="P:salicylic acid metabolic process"/>
    <property type="evidence" value="ECO:0007669"/>
    <property type="project" value="TreeGrafter"/>
</dbReference>
<dbReference type="InterPro" id="IPR000073">
    <property type="entry name" value="AB_hydrolase_1"/>
</dbReference>
<protein>
    <recommendedName>
        <fullName evidence="3">AB hydrolase-1 domain-containing protein</fullName>
    </recommendedName>
</protein>
<dbReference type="Gene3D" id="3.40.50.1820">
    <property type="entry name" value="alpha/beta hydrolase"/>
    <property type="match status" value="1"/>
</dbReference>
<dbReference type="Pfam" id="PF00561">
    <property type="entry name" value="Abhydrolase_1"/>
    <property type="match status" value="1"/>
</dbReference>
<sequence length="168" mass="18620">MEPIKVKHVVSFLLFLCLARICTSSPVGKKHFVLVHGAWNWYKMTNLLTSIGHNVTALDLAAAGINPNQVQQLYSLSDYVEPLIEFVESLPLMERVILVGHSVGGAAISTAMERFPEKIFAAVFANALMLGPTLPYLTVFNKSIRQVRSRPYIKPGFATMDDQSKSAR</sequence>
<feature type="chain" id="PRO_5016273364" description="AB hydrolase-1 domain-containing protein" evidence="2">
    <location>
        <begin position="25"/>
        <end position="168"/>
    </location>
</feature>
<name>A0A314U9N1_PRUYE</name>
<dbReference type="GO" id="GO:0080031">
    <property type="term" value="F:methyl salicylate esterase activity"/>
    <property type="evidence" value="ECO:0007669"/>
    <property type="project" value="TreeGrafter"/>
</dbReference>
<dbReference type="PANTHER" id="PTHR10992:SF1066">
    <property type="entry name" value="METHYL JASMONATE ESTERASE 1"/>
    <property type="match status" value="1"/>
</dbReference>